<sequence>MHRRSMFLGSLLVLLFAPGLASGAVPLYTGLGTVHHAVTTRSPLAQKYFDQGLRLCYAFNHDEAIRAFREAARLDPSCAMAHWGVAFALGPNVNFPVDPPREKEAFAEVGKARARAARATARERAWIEALSKRYSGDPKADLKALDQAFADAMGNLAAKYPDDLDAATIYAEALLDVRPWDWWTSDGKPQPGIQEAIAALTRVLKKNPSHTGANHLYIHALEESPHPGQGLLAAGRLAKLAPNAGHLVHMPSHIYMRVGRYRDATELNRKAIGIDHAYIEAEKPHGIYPMMYYVHNMHMAWAAMTFEGRSVEAIRMARTLADHVSPEAVRQMPPMEFWLPVPYYALARFKKWDEILREPAPPPDLRYTTGMWHYARGVALAATGKQGEALAERDSVAAIAAAMPPEAMAGLNSSAALLRLASSALDGEMAMRGARYAEAAKDFREAAAKEDSLHYDEPPAWYLPVRQSLGLALLKAGKAEEAEKAYRKDLERYPGNGWSLYGLVQALSARGRVTEAMAAKKRFTRAWARADFSLAGSAM</sequence>
<gene>
    <name evidence="2" type="ORF">E6K71_01770</name>
</gene>
<name>A0A538SH80_UNCEI</name>
<protein>
    <submittedName>
        <fullName evidence="2">Tetratricopeptide repeat protein</fullName>
    </submittedName>
</protein>
<proteinExistence type="predicted"/>
<evidence type="ECO:0000313" key="3">
    <source>
        <dbReference type="Proteomes" id="UP000316292"/>
    </source>
</evidence>
<comment type="caution">
    <text evidence="2">The sequence shown here is derived from an EMBL/GenBank/DDBJ whole genome shotgun (WGS) entry which is preliminary data.</text>
</comment>
<dbReference type="Proteomes" id="UP000316292">
    <property type="component" value="Unassembled WGS sequence"/>
</dbReference>
<evidence type="ECO:0000313" key="2">
    <source>
        <dbReference type="EMBL" id="TMQ50727.1"/>
    </source>
</evidence>
<dbReference type="Pfam" id="PF14559">
    <property type="entry name" value="TPR_19"/>
    <property type="match status" value="1"/>
</dbReference>
<dbReference type="InterPro" id="IPR019734">
    <property type="entry name" value="TPR_rpt"/>
</dbReference>
<feature type="repeat" description="TPR" evidence="1">
    <location>
        <begin position="463"/>
        <end position="496"/>
    </location>
</feature>
<dbReference type="PROSITE" id="PS50005">
    <property type="entry name" value="TPR"/>
    <property type="match status" value="2"/>
</dbReference>
<organism evidence="2 3">
    <name type="scientific">Eiseniibacteriota bacterium</name>
    <dbReference type="NCBI Taxonomy" id="2212470"/>
    <lineage>
        <taxon>Bacteria</taxon>
        <taxon>Candidatus Eiseniibacteriota</taxon>
    </lineage>
</organism>
<evidence type="ECO:0000256" key="1">
    <source>
        <dbReference type="PROSITE-ProRule" id="PRU00339"/>
    </source>
</evidence>
<reference evidence="2 3" key="1">
    <citation type="journal article" date="2019" name="Nat. Microbiol.">
        <title>Mediterranean grassland soil C-N compound turnover is dependent on rainfall and depth, and is mediated by genomically divergent microorganisms.</title>
        <authorList>
            <person name="Diamond S."/>
            <person name="Andeer P.F."/>
            <person name="Li Z."/>
            <person name="Crits-Christoph A."/>
            <person name="Burstein D."/>
            <person name="Anantharaman K."/>
            <person name="Lane K.R."/>
            <person name="Thomas B.C."/>
            <person name="Pan C."/>
            <person name="Northen T.R."/>
            <person name="Banfield J.F."/>
        </authorList>
    </citation>
    <scope>NUCLEOTIDE SEQUENCE [LARGE SCALE GENOMIC DNA]</scope>
    <source>
        <strain evidence="2">WS_1</strain>
    </source>
</reference>
<keyword evidence="1" id="KW-0802">TPR repeat</keyword>
<dbReference type="PANTHER" id="PTHR45588:SF1">
    <property type="entry name" value="WW DOMAIN-CONTAINING PROTEIN"/>
    <property type="match status" value="1"/>
</dbReference>
<dbReference type="Gene3D" id="1.25.40.10">
    <property type="entry name" value="Tetratricopeptide repeat domain"/>
    <property type="match status" value="2"/>
</dbReference>
<dbReference type="SUPFAM" id="SSF48452">
    <property type="entry name" value="TPR-like"/>
    <property type="match status" value="1"/>
</dbReference>
<dbReference type="PANTHER" id="PTHR45588">
    <property type="entry name" value="TPR DOMAIN-CONTAINING PROTEIN"/>
    <property type="match status" value="1"/>
</dbReference>
<feature type="repeat" description="TPR" evidence="1">
    <location>
        <begin position="45"/>
        <end position="78"/>
    </location>
</feature>
<dbReference type="InterPro" id="IPR011990">
    <property type="entry name" value="TPR-like_helical_dom_sf"/>
</dbReference>
<accession>A0A538SH80</accession>
<dbReference type="SMART" id="SM00028">
    <property type="entry name" value="TPR"/>
    <property type="match status" value="2"/>
</dbReference>
<dbReference type="AlphaFoldDB" id="A0A538SH80"/>
<dbReference type="EMBL" id="VBOR01000029">
    <property type="protein sequence ID" value="TMQ50727.1"/>
    <property type="molecule type" value="Genomic_DNA"/>
</dbReference>